<gene>
    <name evidence="2" type="ORF">RM844_29405</name>
</gene>
<feature type="compositionally biased region" description="Low complexity" evidence="1">
    <location>
        <begin position="48"/>
        <end position="57"/>
    </location>
</feature>
<accession>A0ABU2JZZ8</accession>
<dbReference type="RefSeq" id="WP_311670462.1">
    <property type="nucleotide sequence ID" value="NZ_JAVREO010000026.1"/>
</dbReference>
<comment type="caution">
    <text evidence="2">The sequence shown here is derived from an EMBL/GenBank/DDBJ whole genome shotgun (WGS) entry which is preliminary data.</text>
</comment>
<keyword evidence="3" id="KW-1185">Reference proteome</keyword>
<feature type="compositionally biased region" description="Basic and acidic residues" evidence="1">
    <location>
        <begin position="429"/>
        <end position="444"/>
    </location>
</feature>
<feature type="region of interest" description="Disordered" evidence="1">
    <location>
        <begin position="48"/>
        <end position="75"/>
    </location>
</feature>
<feature type="region of interest" description="Disordered" evidence="1">
    <location>
        <begin position="637"/>
        <end position="659"/>
    </location>
</feature>
<organism evidence="2 3">
    <name type="scientific">Streptomyces chisholmiae</name>
    <dbReference type="NCBI Taxonomy" id="3075540"/>
    <lineage>
        <taxon>Bacteria</taxon>
        <taxon>Bacillati</taxon>
        <taxon>Actinomycetota</taxon>
        <taxon>Actinomycetes</taxon>
        <taxon>Kitasatosporales</taxon>
        <taxon>Streptomycetaceae</taxon>
        <taxon>Streptomyces</taxon>
    </lineage>
</organism>
<evidence type="ECO:0000313" key="2">
    <source>
        <dbReference type="EMBL" id="MDT0270397.1"/>
    </source>
</evidence>
<dbReference type="Proteomes" id="UP001183410">
    <property type="component" value="Unassembled WGS sequence"/>
</dbReference>
<dbReference type="Gene3D" id="1.50.10.100">
    <property type="entry name" value="Chondroitin AC/alginate lyase"/>
    <property type="match status" value="1"/>
</dbReference>
<proteinExistence type="predicted"/>
<feature type="compositionally biased region" description="Low complexity" evidence="1">
    <location>
        <begin position="122"/>
        <end position="131"/>
    </location>
</feature>
<feature type="region of interest" description="Disordered" evidence="1">
    <location>
        <begin position="420"/>
        <end position="444"/>
    </location>
</feature>
<evidence type="ECO:0000256" key="1">
    <source>
        <dbReference type="SAM" id="MobiDB-lite"/>
    </source>
</evidence>
<protein>
    <submittedName>
        <fullName evidence="2">Heparinase II/III family protein</fullName>
    </submittedName>
</protein>
<dbReference type="InterPro" id="IPR008929">
    <property type="entry name" value="Chondroitin_lyas"/>
</dbReference>
<dbReference type="EMBL" id="JAVREO010000026">
    <property type="protein sequence ID" value="MDT0270397.1"/>
    <property type="molecule type" value="Genomic_DNA"/>
</dbReference>
<feature type="region of interest" description="Disordered" evidence="1">
    <location>
        <begin position="111"/>
        <end position="131"/>
    </location>
</feature>
<feature type="compositionally biased region" description="Low complexity" evidence="1">
    <location>
        <begin position="638"/>
        <end position="652"/>
    </location>
</feature>
<sequence length="659" mass="68855">MPHHRLTDLYPRERLATVLPPPGRWRPLPPAADRAAWGRVPEAARAQALARAAAPLADPSGDGSDADREPEPPARRTRLIAAVTRTLLLGPGAATGELTALVRLICAEPSWRGSPERPGQPDDPAARAAPDVHAAETAALLAHTWLLARDELPADLVATLTAEVRSRVLTPFGAGDVGQPPEPPGQTACAGRLAAQLLPAALLLAADAETLLTAVVRAVRVLDRWLAGVPEDGGGADGIAAWWGSAAAGFEALETLADATGDPAGLALPRLAALARYPVAARIAGPWYVNFGAGPPWLGPVEPGLLFRYGRRVGAPEVAALAATVPPAETPDAGGGTLARLVTPLLDAEWTGAAAGPGPALPRQHWLPDTRLMVARERGDRPDGLFLAATAGHAGPRHPHAAGSFFLAHRGRPVVVEPGLGDAPGPPLDPHRHRERTPQGHREAERGRWWGWERERNRHRERPDRWATGAAWHNLPVVNGVSPTAGAARAAGVAAVLADGSAELSLDLAAGWPPEAGVASWRRTLRLRRAGADGPAEVTVEERWRLTTPPAGGLALHLVTTHPVAVGPTPGSVLLGAPGHRVLLGYDAALFCLAIEERAVADPELAAVWDGRLHRLRLVATVPAVAGHTRLAFRAVEPAPRGDGPAEPAGAAGRRGAGW</sequence>
<name>A0ABU2JZZ8_9ACTN</name>
<feature type="compositionally biased region" description="Basic and acidic residues" evidence="1">
    <location>
        <begin position="65"/>
        <end position="74"/>
    </location>
</feature>
<evidence type="ECO:0000313" key="3">
    <source>
        <dbReference type="Proteomes" id="UP001183410"/>
    </source>
</evidence>
<dbReference type="Gene3D" id="2.70.98.70">
    <property type="match status" value="1"/>
</dbReference>
<reference evidence="3" key="1">
    <citation type="submission" date="2023-07" db="EMBL/GenBank/DDBJ databases">
        <title>30 novel species of actinomycetes from the DSMZ collection.</title>
        <authorList>
            <person name="Nouioui I."/>
        </authorList>
    </citation>
    <scope>NUCLEOTIDE SEQUENCE [LARGE SCALE GENOMIC DNA]</scope>
    <source>
        <strain evidence="3">DSM 44915</strain>
    </source>
</reference>